<dbReference type="InterPro" id="IPR012341">
    <property type="entry name" value="6hp_glycosidase-like_sf"/>
</dbReference>
<dbReference type="Proteomes" id="UP000027920">
    <property type="component" value="Unassembled WGS sequence"/>
</dbReference>
<keyword evidence="2" id="KW-1185">Reference proteome</keyword>
<organism evidence="1 2">
    <name type="scientific">Exophiala aquamarina CBS 119918</name>
    <dbReference type="NCBI Taxonomy" id="1182545"/>
    <lineage>
        <taxon>Eukaryota</taxon>
        <taxon>Fungi</taxon>
        <taxon>Dikarya</taxon>
        <taxon>Ascomycota</taxon>
        <taxon>Pezizomycotina</taxon>
        <taxon>Eurotiomycetes</taxon>
        <taxon>Chaetothyriomycetidae</taxon>
        <taxon>Chaetothyriales</taxon>
        <taxon>Herpotrichiellaceae</taxon>
        <taxon>Exophiala</taxon>
    </lineage>
</organism>
<evidence type="ECO:0000313" key="2">
    <source>
        <dbReference type="Proteomes" id="UP000027920"/>
    </source>
</evidence>
<feature type="non-terminal residue" evidence="1">
    <location>
        <position position="78"/>
    </location>
</feature>
<dbReference type="GO" id="GO:0005975">
    <property type="term" value="P:carbohydrate metabolic process"/>
    <property type="evidence" value="ECO:0007669"/>
    <property type="project" value="InterPro"/>
</dbReference>
<evidence type="ECO:0000313" key="1">
    <source>
        <dbReference type="EMBL" id="KEF58758.1"/>
    </source>
</evidence>
<dbReference type="HOGENOM" id="CLU_2628516_0_0_1"/>
<dbReference type="STRING" id="1182545.A0A072PHK1"/>
<name>A0A072PHK1_9EURO</name>
<proteinExistence type="predicted"/>
<protein>
    <submittedName>
        <fullName evidence="1">Uncharacterized protein</fullName>
    </submittedName>
</protein>
<dbReference type="RefSeq" id="XP_013261348.1">
    <property type="nucleotide sequence ID" value="XM_013405894.1"/>
</dbReference>
<reference evidence="1 2" key="1">
    <citation type="submission" date="2013-03" db="EMBL/GenBank/DDBJ databases">
        <title>The Genome Sequence of Exophiala aquamarina CBS 119918.</title>
        <authorList>
            <consortium name="The Broad Institute Genomics Platform"/>
            <person name="Cuomo C."/>
            <person name="de Hoog S."/>
            <person name="Gorbushina A."/>
            <person name="Walker B."/>
            <person name="Young S.K."/>
            <person name="Zeng Q."/>
            <person name="Gargeya S."/>
            <person name="Fitzgerald M."/>
            <person name="Haas B."/>
            <person name="Abouelleil A."/>
            <person name="Allen A.W."/>
            <person name="Alvarado L."/>
            <person name="Arachchi H.M."/>
            <person name="Berlin A.M."/>
            <person name="Chapman S.B."/>
            <person name="Gainer-Dewar J."/>
            <person name="Goldberg J."/>
            <person name="Griggs A."/>
            <person name="Gujja S."/>
            <person name="Hansen M."/>
            <person name="Howarth C."/>
            <person name="Imamovic A."/>
            <person name="Ireland A."/>
            <person name="Larimer J."/>
            <person name="McCowan C."/>
            <person name="Murphy C."/>
            <person name="Pearson M."/>
            <person name="Poon T.W."/>
            <person name="Priest M."/>
            <person name="Roberts A."/>
            <person name="Saif S."/>
            <person name="Shea T."/>
            <person name="Sisk P."/>
            <person name="Sykes S."/>
            <person name="Wortman J."/>
            <person name="Nusbaum C."/>
            <person name="Birren B."/>
        </authorList>
    </citation>
    <scope>NUCLEOTIDE SEQUENCE [LARGE SCALE GENOMIC DNA]</scope>
    <source>
        <strain evidence="1 2">CBS 119918</strain>
    </source>
</reference>
<sequence length="78" mass="9284">SFTFRETHYPLPIASQVRLTQNSCQTWKVSLNSMQSCMQETCKDCHFYEQNQFAMYTGVQILFFYRLPGDHQLPRNKI</sequence>
<gene>
    <name evidence="1" type="ORF">A1O9_03601</name>
</gene>
<feature type="non-terminal residue" evidence="1">
    <location>
        <position position="1"/>
    </location>
</feature>
<dbReference type="EMBL" id="AMGV01000003">
    <property type="protein sequence ID" value="KEF58758.1"/>
    <property type="molecule type" value="Genomic_DNA"/>
</dbReference>
<comment type="caution">
    <text evidence="1">The sequence shown here is derived from an EMBL/GenBank/DDBJ whole genome shotgun (WGS) entry which is preliminary data.</text>
</comment>
<accession>A0A072PHK1</accession>
<dbReference type="GeneID" id="25278535"/>
<dbReference type="VEuPathDB" id="FungiDB:A1O9_03601"/>
<dbReference type="AlphaFoldDB" id="A0A072PHK1"/>
<dbReference type="Gene3D" id="1.50.10.10">
    <property type="match status" value="1"/>
</dbReference>